<reference evidence="1 2" key="1">
    <citation type="journal article" date="2019" name="Int. J. Syst. Evol. Microbiol.">
        <title>The Global Catalogue of Microorganisms (GCM) 10K type strain sequencing project: providing services to taxonomists for standard genome sequencing and annotation.</title>
        <authorList>
            <consortium name="The Broad Institute Genomics Platform"/>
            <consortium name="The Broad Institute Genome Sequencing Center for Infectious Disease"/>
            <person name="Wu L."/>
            <person name="Ma J."/>
        </authorList>
    </citation>
    <scope>NUCLEOTIDE SEQUENCE [LARGE SCALE GENOMIC DNA]</scope>
    <source>
        <strain evidence="1 2">JCM 14718</strain>
    </source>
</reference>
<dbReference type="Gene3D" id="2.60.120.10">
    <property type="entry name" value="Jelly Rolls"/>
    <property type="match status" value="1"/>
</dbReference>
<evidence type="ECO:0000313" key="2">
    <source>
        <dbReference type="Proteomes" id="UP001500618"/>
    </source>
</evidence>
<proteinExistence type="predicted"/>
<keyword evidence="2" id="KW-1185">Reference proteome</keyword>
<sequence>MIRTTVLEAQLDPAKRTASVEIRRIQMPSDCVAGEHIHNCPVVGSIVEGSVTFQVKGEPEVVLRPGDVFFEPEGVSISRFDAGSDGATFLGYFLLGIGEKPELSYLD</sequence>
<gene>
    <name evidence="1" type="ORF">GCM10009765_78610</name>
</gene>
<protein>
    <recommendedName>
        <fullName evidence="3">Cupin domain-containing protein</fullName>
    </recommendedName>
</protein>
<dbReference type="InterPro" id="IPR011051">
    <property type="entry name" value="RmlC_Cupin_sf"/>
</dbReference>
<dbReference type="SUPFAM" id="SSF51182">
    <property type="entry name" value="RmlC-like cupins"/>
    <property type="match status" value="1"/>
</dbReference>
<dbReference type="InterPro" id="IPR014710">
    <property type="entry name" value="RmlC-like_jellyroll"/>
</dbReference>
<evidence type="ECO:0008006" key="3">
    <source>
        <dbReference type="Google" id="ProtNLM"/>
    </source>
</evidence>
<dbReference type="RefSeq" id="WP_344315081.1">
    <property type="nucleotide sequence ID" value="NZ_BAAANY010000042.1"/>
</dbReference>
<dbReference type="Proteomes" id="UP001500618">
    <property type="component" value="Unassembled WGS sequence"/>
</dbReference>
<accession>A0ABN2J5L5</accession>
<organism evidence="1 2">
    <name type="scientific">Fodinicola feengrottensis</name>
    <dbReference type="NCBI Taxonomy" id="435914"/>
    <lineage>
        <taxon>Bacteria</taxon>
        <taxon>Bacillati</taxon>
        <taxon>Actinomycetota</taxon>
        <taxon>Actinomycetes</taxon>
        <taxon>Mycobacteriales</taxon>
        <taxon>Fodinicola</taxon>
    </lineage>
</organism>
<name>A0ABN2J5L5_9ACTN</name>
<comment type="caution">
    <text evidence="1">The sequence shown here is derived from an EMBL/GenBank/DDBJ whole genome shotgun (WGS) entry which is preliminary data.</text>
</comment>
<dbReference type="EMBL" id="BAAANY010000042">
    <property type="protein sequence ID" value="GAA1718458.1"/>
    <property type="molecule type" value="Genomic_DNA"/>
</dbReference>
<evidence type="ECO:0000313" key="1">
    <source>
        <dbReference type="EMBL" id="GAA1718458.1"/>
    </source>
</evidence>